<keyword evidence="4" id="KW-1185">Reference proteome</keyword>
<dbReference type="SUPFAM" id="SSF48208">
    <property type="entry name" value="Six-hairpin glycosidases"/>
    <property type="match status" value="1"/>
</dbReference>
<name>A0ABT5KP49_9BURK</name>
<evidence type="ECO:0000259" key="2">
    <source>
        <dbReference type="Pfam" id="PF21104"/>
    </source>
</evidence>
<dbReference type="EMBL" id="JAQQXS010000004">
    <property type="protein sequence ID" value="MDC8784674.1"/>
    <property type="molecule type" value="Genomic_DNA"/>
</dbReference>
<dbReference type="InterPro" id="IPR049164">
    <property type="entry name" value="Glyco_hydro_78_N"/>
</dbReference>
<dbReference type="PANTHER" id="PTHR34987">
    <property type="entry name" value="C, PUTATIVE (AFU_ORTHOLOGUE AFUA_3G02880)-RELATED"/>
    <property type="match status" value="1"/>
</dbReference>
<protein>
    <recommendedName>
        <fullName evidence="5">Alpha-L-rhamnosidase</fullName>
    </recommendedName>
</protein>
<gene>
    <name evidence="3" type="ORF">PRZ01_05670</name>
</gene>
<dbReference type="PANTHER" id="PTHR34987:SF4">
    <property type="entry name" value="ALPHA-L-RHAMNOSIDASE C-TERMINAL DOMAIN-CONTAINING PROTEIN"/>
    <property type="match status" value="1"/>
</dbReference>
<comment type="caution">
    <text evidence="3">The sequence shown here is derived from an EMBL/GenBank/DDBJ whole genome shotgun (WGS) entry which is preliminary data.</text>
</comment>
<dbReference type="InterPro" id="IPR012341">
    <property type="entry name" value="6hp_glycosidase-like_sf"/>
</dbReference>
<organism evidence="3 4">
    <name type="scientific">Roseateles koreensis</name>
    <dbReference type="NCBI Taxonomy" id="2987526"/>
    <lineage>
        <taxon>Bacteria</taxon>
        <taxon>Pseudomonadati</taxon>
        <taxon>Pseudomonadota</taxon>
        <taxon>Betaproteobacteria</taxon>
        <taxon>Burkholderiales</taxon>
        <taxon>Sphaerotilaceae</taxon>
        <taxon>Roseateles</taxon>
    </lineage>
</organism>
<dbReference type="Proteomes" id="UP001219862">
    <property type="component" value="Unassembled WGS sequence"/>
</dbReference>
<evidence type="ECO:0000259" key="1">
    <source>
        <dbReference type="Pfam" id="PF17389"/>
    </source>
</evidence>
<dbReference type="InterPro" id="IPR008928">
    <property type="entry name" value="6-hairpin_glycosidase_sf"/>
</dbReference>
<sequence length="546" mass="60570">MSEKLTPEQIAAHEAAEQARRVYLPPGPPVESYLRQAQALVPELRSYPQAPIAIVEPRPNPAAPLRFDMSPSGDVAMLASRCWRTGESFTVDFGGHRAGFLSFRLVPAGGMPDSPVRLRLTFGEVPTDVAEPLHPYRGWLSEAWLQEEIVTIDDLPQTVQLPRRYAFRYVKVEVIAASSRFGVSFAEVTAHEVTSAIGVPERLPEGLPDWCDRVDAVAQATLRSCLQTCFEDGPRRDRRLWVGDLRLQALASYETYRANDVVKRCLYLFAGLTRSDGLVNGCVYERPVPTYADTVTFDYAALYNVTLQEYVLATGDLATGQDLWPVAKRQLELLCAAVGDDGLFVDTGATWCFIDWSRSLERSTAIQGVLIFALRRSWMLATMLGRAAEVAHYPDQIARLVAAARAHLLDPASGLFLSGPARQLSCASQAWMVLAGVPESADQARVALRQVMASPDAVKPVTPYLYHYIVEAMVACGMNDEALELIRQYWGGMVEAGADTFWEVYDPEEPLSSPYGDIHINSYCHAWSCTPTYFIRSMLRDGHLKV</sequence>
<proteinExistence type="predicted"/>
<dbReference type="InterPro" id="IPR035396">
    <property type="entry name" value="Bac_rhamnosid6H"/>
</dbReference>
<dbReference type="Gene3D" id="1.50.10.10">
    <property type="match status" value="1"/>
</dbReference>
<evidence type="ECO:0008006" key="5">
    <source>
        <dbReference type="Google" id="ProtNLM"/>
    </source>
</evidence>
<evidence type="ECO:0000313" key="4">
    <source>
        <dbReference type="Proteomes" id="UP001219862"/>
    </source>
</evidence>
<feature type="domain" description="Alpha-L-rhamnosidase six-hairpin glycosidase" evidence="1">
    <location>
        <begin position="212"/>
        <end position="535"/>
    </location>
</feature>
<reference evidence="3 4" key="1">
    <citation type="submission" date="2022-10" db="EMBL/GenBank/DDBJ databases">
        <title>paucibacter sp. hw8 Genome sequencing.</title>
        <authorList>
            <person name="Park S."/>
        </authorList>
    </citation>
    <scope>NUCLEOTIDE SEQUENCE [LARGE SCALE GENOMIC DNA]</scope>
    <source>
        <strain evidence="4">hw8</strain>
    </source>
</reference>
<dbReference type="Pfam" id="PF21104">
    <property type="entry name" value="Glyco_hydro_78_N"/>
    <property type="match status" value="1"/>
</dbReference>
<dbReference type="Pfam" id="PF17389">
    <property type="entry name" value="Bac_rhamnosid6H"/>
    <property type="match status" value="1"/>
</dbReference>
<evidence type="ECO:0000313" key="3">
    <source>
        <dbReference type="EMBL" id="MDC8784674.1"/>
    </source>
</evidence>
<dbReference type="RefSeq" id="WP_273595795.1">
    <property type="nucleotide sequence ID" value="NZ_JAQQXS010000004.1"/>
</dbReference>
<accession>A0ABT5KP49</accession>
<feature type="domain" description="Glycosyl hydrolase family 78 alpha-rhamnosidase N-terminal" evidence="2">
    <location>
        <begin position="51"/>
        <end position="190"/>
    </location>
</feature>